<feature type="transmembrane region" description="Helical" evidence="1">
    <location>
        <begin position="183"/>
        <end position="199"/>
    </location>
</feature>
<sequence>MRHLLTPLLLATRNRFLPGGRVSPRGLGIILFSLGVAVIIHLISLRVVGYFQEQSELGIILSLKIFEMTWIILFAMVIFSCMVAAVSTIFLSKDNEILFAAPQHPARLFALRYISTSLYTSWMLFLFMLPVLLAYGRVFEAGPWYWPLLPVSLLGVILAATGTGLLVTIILVNLFPARRTKDIILYLSICFGVLIYLMFRLLRPEELVNPDNYGHFVEYLSAIATPAAPYIPAAWAANLLSLYLLDRELDLLLLALLVVTPIALFILGEGAMSRWFFRGYSKAYESFGGGSRFGATAADYRPRPWYSLFHKEAKTFLRDSTEWAQLFMVGALIIVYLYNFKILPLDRAFIREEYLANLIAFLNIGLTGFVCASLAARFVYPSISAEGGAIVLLQSSPLSMRDYLLRKFLFYLAPFTLLALLLILLSNHLLGVAGPIWWISVALILPLTWAVLAMAVGFGAIYADFKAENRAATLGGWGAVLFLLTALTFEVTLIFGAAWPAWRLVRRWLNHGVLTGGDLLLPVASLVVAALLAFAVALFFFLKGVKALDTLS</sequence>
<feature type="transmembrane region" description="Helical" evidence="1">
    <location>
        <begin position="436"/>
        <end position="462"/>
    </location>
</feature>
<dbReference type="AlphaFoldDB" id="A0A7C2TIU8"/>
<name>A0A7C2TIU8_9BACT</name>
<keyword evidence="1" id="KW-1133">Transmembrane helix</keyword>
<evidence type="ECO:0000313" key="2">
    <source>
        <dbReference type="EMBL" id="HET98043.1"/>
    </source>
</evidence>
<dbReference type="Proteomes" id="UP000885986">
    <property type="component" value="Unassembled WGS sequence"/>
</dbReference>
<proteinExistence type="predicted"/>
<evidence type="ECO:0000256" key="1">
    <source>
        <dbReference type="SAM" id="Phobius"/>
    </source>
</evidence>
<feature type="transmembrane region" description="Helical" evidence="1">
    <location>
        <begin position="519"/>
        <end position="542"/>
    </location>
</feature>
<dbReference type="EMBL" id="DSDS01000113">
    <property type="protein sequence ID" value="HET98043.1"/>
    <property type="molecule type" value="Genomic_DNA"/>
</dbReference>
<feature type="transmembrane region" description="Helical" evidence="1">
    <location>
        <begin position="148"/>
        <end position="171"/>
    </location>
</feature>
<feature type="transmembrane region" description="Helical" evidence="1">
    <location>
        <begin position="408"/>
        <end position="430"/>
    </location>
</feature>
<dbReference type="InterPro" id="IPR031599">
    <property type="entry name" value="ABC_tran_2"/>
</dbReference>
<feature type="transmembrane region" description="Helical" evidence="1">
    <location>
        <begin position="323"/>
        <end position="342"/>
    </location>
</feature>
<reference evidence="2" key="1">
    <citation type="journal article" date="2020" name="mSystems">
        <title>Genome- and Community-Level Interaction Insights into Carbon Utilization and Element Cycling Functions of Hydrothermarchaeota in Hydrothermal Sediment.</title>
        <authorList>
            <person name="Zhou Z."/>
            <person name="Liu Y."/>
            <person name="Xu W."/>
            <person name="Pan J."/>
            <person name="Luo Z.H."/>
            <person name="Li M."/>
        </authorList>
    </citation>
    <scope>NUCLEOTIDE SEQUENCE [LARGE SCALE GENOMIC DNA]</scope>
    <source>
        <strain evidence="2">SpSt-1224</strain>
    </source>
</reference>
<keyword evidence="1" id="KW-0472">Membrane</keyword>
<feature type="transmembrane region" description="Helical" evidence="1">
    <location>
        <begin position="113"/>
        <end position="136"/>
    </location>
</feature>
<gene>
    <name evidence="2" type="ORF">ENN98_05020</name>
</gene>
<keyword evidence="1" id="KW-0812">Transmembrane</keyword>
<comment type="caution">
    <text evidence="2">The sequence shown here is derived from an EMBL/GenBank/DDBJ whole genome shotgun (WGS) entry which is preliminary data.</text>
</comment>
<organism evidence="2">
    <name type="scientific">Desulfurivibrio alkaliphilus</name>
    <dbReference type="NCBI Taxonomy" id="427923"/>
    <lineage>
        <taxon>Bacteria</taxon>
        <taxon>Pseudomonadati</taxon>
        <taxon>Thermodesulfobacteriota</taxon>
        <taxon>Desulfobulbia</taxon>
        <taxon>Desulfobulbales</taxon>
        <taxon>Desulfobulbaceae</taxon>
        <taxon>Desulfurivibrio</taxon>
    </lineage>
</organism>
<feature type="transmembrane region" description="Helical" evidence="1">
    <location>
        <begin position="474"/>
        <end position="499"/>
    </location>
</feature>
<dbReference type="Pfam" id="PF16949">
    <property type="entry name" value="ABC_tran_2"/>
    <property type="match status" value="1"/>
</dbReference>
<feature type="transmembrane region" description="Helical" evidence="1">
    <location>
        <begin position="68"/>
        <end position="92"/>
    </location>
</feature>
<accession>A0A7C2TIU8</accession>
<protein>
    <submittedName>
        <fullName evidence="2">Uncharacterized protein</fullName>
    </submittedName>
</protein>
<feature type="transmembrane region" description="Helical" evidence="1">
    <location>
        <begin position="251"/>
        <end position="268"/>
    </location>
</feature>
<feature type="transmembrane region" description="Helical" evidence="1">
    <location>
        <begin position="354"/>
        <end position="372"/>
    </location>
</feature>
<feature type="transmembrane region" description="Helical" evidence="1">
    <location>
        <begin position="219"/>
        <end position="244"/>
    </location>
</feature>
<feature type="transmembrane region" description="Helical" evidence="1">
    <location>
        <begin position="27"/>
        <end position="48"/>
    </location>
</feature>